<dbReference type="Proteomes" id="UP001234178">
    <property type="component" value="Unassembled WGS sequence"/>
</dbReference>
<protein>
    <recommendedName>
        <fullName evidence="2">PSMD12/CSN4-like N-terminal domain-containing protein</fullName>
    </recommendedName>
</protein>
<organism evidence="3 4">
    <name type="scientific">Daphnia magna</name>
    <dbReference type="NCBI Taxonomy" id="35525"/>
    <lineage>
        <taxon>Eukaryota</taxon>
        <taxon>Metazoa</taxon>
        <taxon>Ecdysozoa</taxon>
        <taxon>Arthropoda</taxon>
        <taxon>Crustacea</taxon>
        <taxon>Branchiopoda</taxon>
        <taxon>Diplostraca</taxon>
        <taxon>Cladocera</taxon>
        <taxon>Anomopoda</taxon>
        <taxon>Daphniidae</taxon>
        <taxon>Daphnia</taxon>
    </lineage>
</organism>
<dbReference type="EMBL" id="JAOYFB010000038">
    <property type="protein sequence ID" value="KAK4026407.1"/>
    <property type="molecule type" value="Genomic_DNA"/>
</dbReference>
<name>A0ABR0AMR5_9CRUS</name>
<proteinExistence type="predicted"/>
<evidence type="ECO:0000313" key="3">
    <source>
        <dbReference type="EMBL" id="KAK4026407.1"/>
    </source>
</evidence>
<evidence type="ECO:0000259" key="2">
    <source>
        <dbReference type="Pfam" id="PF22241"/>
    </source>
</evidence>
<dbReference type="InterPro" id="IPR054559">
    <property type="entry name" value="PSMD12-CSN4-like_N"/>
</dbReference>
<keyword evidence="4" id="KW-1185">Reference proteome</keyword>
<feature type="signal peptide" evidence="1">
    <location>
        <begin position="1"/>
        <end position="20"/>
    </location>
</feature>
<feature type="chain" id="PRO_5047286683" description="PSMD12/CSN4-like N-terminal domain-containing protein" evidence="1">
    <location>
        <begin position="21"/>
        <end position="238"/>
    </location>
</feature>
<sequence>MQKNLISLMLLVAAVTSATLDPTHVVDEVEWIPINYRIDSRVRRQVPSTDAKEETAASTNVPIIDGTTLLKDLAIVQSPTDAVRQGTSSLITLPIDTSAISLDACIFIGLKIKIIINILDPLVCSRICASDANCTHFTHEPLKSGGTCTLHSAPGLDQNCDTISAGCILEAIVHIRFETKQCDFLNKNIISLIKRTSQLKASVTNGSEVCQHNVQTPTKKIKLKVIGTQDCYCQKDLC</sequence>
<accession>A0ABR0AMR5</accession>
<evidence type="ECO:0000256" key="1">
    <source>
        <dbReference type="SAM" id="SignalP"/>
    </source>
</evidence>
<dbReference type="Pfam" id="PF22241">
    <property type="entry name" value="PSMD12-CSN4_N"/>
    <property type="match status" value="1"/>
</dbReference>
<keyword evidence="1" id="KW-0732">Signal</keyword>
<feature type="domain" description="PSMD12/CSN4-like N-terminal" evidence="2">
    <location>
        <begin position="158"/>
        <end position="228"/>
    </location>
</feature>
<evidence type="ECO:0000313" key="4">
    <source>
        <dbReference type="Proteomes" id="UP001234178"/>
    </source>
</evidence>
<comment type="caution">
    <text evidence="3">The sequence shown here is derived from an EMBL/GenBank/DDBJ whole genome shotgun (WGS) entry which is preliminary data.</text>
</comment>
<gene>
    <name evidence="3" type="ORF">OUZ56_015405</name>
</gene>
<reference evidence="3 4" key="1">
    <citation type="journal article" date="2023" name="Nucleic Acids Res.">
        <title>The hologenome of Daphnia magna reveals possible DNA methylation and microbiome-mediated evolution of the host genome.</title>
        <authorList>
            <person name="Chaturvedi A."/>
            <person name="Li X."/>
            <person name="Dhandapani V."/>
            <person name="Marshall H."/>
            <person name="Kissane S."/>
            <person name="Cuenca-Cambronero M."/>
            <person name="Asole G."/>
            <person name="Calvet F."/>
            <person name="Ruiz-Romero M."/>
            <person name="Marangio P."/>
            <person name="Guigo R."/>
            <person name="Rago D."/>
            <person name="Mirbahai L."/>
            <person name="Eastwood N."/>
            <person name="Colbourne J.K."/>
            <person name="Zhou J."/>
            <person name="Mallon E."/>
            <person name="Orsini L."/>
        </authorList>
    </citation>
    <scope>NUCLEOTIDE SEQUENCE [LARGE SCALE GENOMIC DNA]</scope>
    <source>
        <strain evidence="3">LRV0_1</strain>
    </source>
</reference>